<protein>
    <submittedName>
        <fullName evidence="6">TetR/AcrR family transcriptional regulator</fullName>
    </submittedName>
</protein>
<evidence type="ECO:0000256" key="1">
    <source>
        <dbReference type="ARBA" id="ARBA00023015"/>
    </source>
</evidence>
<evidence type="ECO:0000256" key="4">
    <source>
        <dbReference type="PROSITE-ProRule" id="PRU00335"/>
    </source>
</evidence>
<dbReference type="GO" id="GO:0003677">
    <property type="term" value="F:DNA binding"/>
    <property type="evidence" value="ECO:0007669"/>
    <property type="project" value="UniProtKB-UniRule"/>
</dbReference>
<dbReference type="PANTHER" id="PTHR47506">
    <property type="entry name" value="TRANSCRIPTIONAL REGULATORY PROTEIN"/>
    <property type="match status" value="1"/>
</dbReference>
<keyword evidence="2 4" id="KW-0238">DNA-binding</keyword>
<dbReference type="PRINTS" id="PR00455">
    <property type="entry name" value="HTHTETR"/>
</dbReference>
<comment type="caution">
    <text evidence="6">The sequence shown here is derived from an EMBL/GenBank/DDBJ whole genome shotgun (WGS) entry which is preliminary data.</text>
</comment>
<evidence type="ECO:0000259" key="5">
    <source>
        <dbReference type="PROSITE" id="PS50977"/>
    </source>
</evidence>
<gene>
    <name evidence="6" type="ORF">DXZ20_15620</name>
</gene>
<evidence type="ECO:0000256" key="2">
    <source>
        <dbReference type="ARBA" id="ARBA00023125"/>
    </source>
</evidence>
<feature type="domain" description="HTH tetR-type" evidence="5">
    <location>
        <begin position="10"/>
        <end position="70"/>
    </location>
</feature>
<dbReference type="SUPFAM" id="SSF46689">
    <property type="entry name" value="Homeodomain-like"/>
    <property type="match status" value="1"/>
</dbReference>
<dbReference type="PROSITE" id="PS50977">
    <property type="entry name" value="HTH_TETR_2"/>
    <property type="match status" value="1"/>
</dbReference>
<proteinExistence type="predicted"/>
<dbReference type="AlphaFoldDB" id="A0A6M0RLQ3"/>
<dbReference type="InterPro" id="IPR009057">
    <property type="entry name" value="Homeodomain-like_sf"/>
</dbReference>
<dbReference type="SUPFAM" id="SSF48498">
    <property type="entry name" value="Tetracyclin repressor-like, C-terminal domain"/>
    <property type="match status" value="1"/>
</dbReference>
<reference evidence="6 7" key="1">
    <citation type="journal article" date="2020" name="Microb. Ecol.">
        <title>Ecogenomics of the Marine Benthic Filamentous Cyanobacterium Adonisia.</title>
        <authorList>
            <person name="Walter J.M."/>
            <person name="Coutinho F.H."/>
            <person name="Leomil L."/>
            <person name="Hargreaves P.I."/>
            <person name="Campeao M.E."/>
            <person name="Vieira V.V."/>
            <person name="Silva B.S."/>
            <person name="Fistarol G.O."/>
            <person name="Salomon P.S."/>
            <person name="Sawabe T."/>
            <person name="Mino S."/>
            <person name="Hosokawa M."/>
            <person name="Miyashita H."/>
            <person name="Maruyama F."/>
            <person name="van Verk M.C."/>
            <person name="Dutilh B.E."/>
            <person name="Thompson C.C."/>
            <person name="Thompson F.L."/>
        </authorList>
    </citation>
    <scope>NUCLEOTIDE SEQUENCE [LARGE SCALE GENOMIC DNA]</scope>
    <source>
        <strain evidence="6 7">CCMR0081</strain>
    </source>
</reference>
<keyword evidence="1" id="KW-0805">Transcription regulation</keyword>
<dbReference type="Gene3D" id="1.10.357.10">
    <property type="entry name" value="Tetracycline Repressor, domain 2"/>
    <property type="match status" value="1"/>
</dbReference>
<keyword evidence="7" id="KW-1185">Reference proteome</keyword>
<dbReference type="PANTHER" id="PTHR47506:SF1">
    <property type="entry name" value="HTH-TYPE TRANSCRIPTIONAL REGULATOR YJDC"/>
    <property type="match status" value="1"/>
</dbReference>
<name>A0A6M0RLQ3_9CYAN</name>
<accession>A0A6M0RLQ3</accession>
<dbReference type="EMBL" id="QXHD01000004">
    <property type="protein sequence ID" value="NEZ57079.1"/>
    <property type="molecule type" value="Genomic_DNA"/>
</dbReference>
<evidence type="ECO:0000313" key="6">
    <source>
        <dbReference type="EMBL" id="NEZ57079.1"/>
    </source>
</evidence>
<keyword evidence="3" id="KW-0804">Transcription</keyword>
<dbReference type="Proteomes" id="UP000481033">
    <property type="component" value="Unassembled WGS sequence"/>
</dbReference>
<dbReference type="InterPro" id="IPR001647">
    <property type="entry name" value="HTH_TetR"/>
</dbReference>
<dbReference type="RefSeq" id="WP_163699109.1">
    <property type="nucleotide sequence ID" value="NZ_QXHD01000004.1"/>
</dbReference>
<evidence type="ECO:0000313" key="7">
    <source>
        <dbReference type="Proteomes" id="UP000481033"/>
    </source>
</evidence>
<dbReference type="Pfam" id="PF00440">
    <property type="entry name" value="TetR_N"/>
    <property type="match status" value="1"/>
</dbReference>
<evidence type="ECO:0000256" key="3">
    <source>
        <dbReference type="ARBA" id="ARBA00023163"/>
    </source>
</evidence>
<dbReference type="Gene3D" id="1.10.10.60">
    <property type="entry name" value="Homeodomain-like"/>
    <property type="match status" value="1"/>
</dbReference>
<dbReference type="InterPro" id="IPR036271">
    <property type="entry name" value="Tet_transcr_reg_TetR-rel_C_sf"/>
</dbReference>
<feature type="DNA-binding region" description="H-T-H motif" evidence="4">
    <location>
        <begin position="33"/>
        <end position="52"/>
    </location>
</feature>
<sequence length="197" mass="21802">MKKSPGRPRKFNEEEVLQRAAKVFLNEGFEASSYESISEAMGLSKPSLYNAFGDKQALFTRVVAEYSLQAHEYIVKEFSGAGTLQAACQKMLLAAAKFYSTPDGPSVGCLLVGTALPASSQYDEIRDTLRDFTKRMETSIEKIINAEYSKDAAALDQHPKNIARHISSLLFALAVRARMGLSRKKLNQIALELAEFI</sequence>
<organism evidence="6 7">
    <name type="scientific">Adonisia turfae CCMR0081</name>
    <dbReference type="NCBI Taxonomy" id="2292702"/>
    <lineage>
        <taxon>Bacteria</taxon>
        <taxon>Bacillati</taxon>
        <taxon>Cyanobacteriota</taxon>
        <taxon>Adonisia</taxon>
        <taxon>Adonisia turfae</taxon>
    </lineage>
</organism>